<sequence>MSGGADDSTPSGPGWGDGPEWDRARPHPVQREAGDPEPFEPFERIGSERVYDSPWCGLRRDFIRTAPGEEQDYHVFEVTNAVAVVPFLTSGDLLLLWHHRHPAGRSQWELPAGRIAANEAPADAAARELLEETGHRAGRIVALPGFFPTGGISAHYAHVFAALDCEPVEAPDLEPAERLSVHRVARSEVERRLLAGHYADAFTSLSLFYAFARYPR</sequence>
<evidence type="ECO:0000256" key="3">
    <source>
        <dbReference type="ARBA" id="ARBA00007275"/>
    </source>
</evidence>
<evidence type="ECO:0000256" key="4">
    <source>
        <dbReference type="ARBA" id="ARBA00016377"/>
    </source>
</evidence>
<evidence type="ECO:0000259" key="9">
    <source>
        <dbReference type="PROSITE" id="PS51462"/>
    </source>
</evidence>
<organism evidence="10 11">
    <name type="scientific">Rohdeia mirabilis</name>
    <dbReference type="NCBI Taxonomy" id="2528008"/>
    <lineage>
        <taxon>Bacteria</taxon>
        <taxon>Pseudomonadati</taxon>
        <taxon>Planctomycetota</taxon>
        <taxon>Planctomycetia</taxon>
        <taxon>Planctomycetia incertae sedis</taxon>
        <taxon>Rohdeia</taxon>
    </lineage>
</organism>
<dbReference type="GO" id="GO:0006753">
    <property type="term" value="P:nucleoside phosphate metabolic process"/>
    <property type="evidence" value="ECO:0007669"/>
    <property type="project" value="TreeGrafter"/>
</dbReference>
<evidence type="ECO:0000256" key="2">
    <source>
        <dbReference type="ARBA" id="ARBA00001946"/>
    </source>
</evidence>
<accession>A0A518D1K8</accession>
<evidence type="ECO:0000256" key="5">
    <source>
        <dbReference type="ARBA" id="ARBA00022801"/>
    </source>
</evidence>
<evidence type="ECO:0000256" key="7">
    <source>
        <dbReference type="ARBA" id="ARBA00032272"/>
    </source>
</evidence>
<evidence type="ECO:0000313" key="10">
    <source>
        <dbReference type="EMBL" id="QDU85366.1"/>
    </source>
</evidence>
<dbReference type="InterPro" id="IPR000086">
    <property type="entry name" value="NUDIX_hydrolase_dom"/>
</dbReference>
<keyword evidence="5 10" id="KW-0378">Hydrolase</keyword>
<dbReference type="InterPro" id="IPR020084">
    <property type="entry name" value="NUDIX_hydrolase_CS"/>
</dbReference>
<evidence type="ECO:0000256" key="6">
    <source>
        <dbReference type="ARBA" id="ARBA00032162"/>
    </source>
</evidence>
<feature type="compositionally biased region" description="Basic and acidic residues" evidence="8">
    <location>
        <begin position="20"/>
        <end position="34"/>
    </location>
</feature>
<dbReference type="Pfam" id="PF00293">
    <property type="entry name" value="NUDIX"/>
    <property type="match status" value="1"/>
</dbReference>
<dbReference type="RefSeq" id="WP_419185873.1">
    <property type="nucleotide sequence ID" value="NZ_CP036290.1"/>
</dbReference>
<dbReference type="PANTHER" id="PTHR11839:SF18">
    <property type="entry name" value="NUDIX HYDROLASE DOMAIN-CONTAINING PROTEIN"/>
    <property type="match status" value="1"/>
</dbReference>
<dbReference type="PROSITE" id="PS51462">
    <property type="entry name" value="NUDIX"/>
    <property type="match status" value="1"/>
</dbReference>
<dbReference type="GO" id="GO:0019693">
    <property type="term" value="P:ribose phosphate metabolic process"/>
    <property type="evidence" value="ECO:0007669"/>
    <property type="project" value="TreeGrafter"/>
</dbReference>
<dbReference type="GO" id="GO:0005829">
    <property type="term" value="C:cytosol"/>
    <property type="evidence" value="ECO:0007669"/>
    <property type="project" value="TreeGrafter"/>
</dbReference>
<feature type="region of interest" description="Disordered" evidence="8">
    <location>
        <begin position="1"/>
        <end position="44"/>
    </location>
</feature>
<dbReference type="GO" id="GO:0016787">
    <property type="term" value="F:hydrolase activity"/>
    <property type="evidence" value="ECO:0007669"/>
    <property type="project" value="UniProtKB-KW"/>
</dbReference>
<dbReference type="SUPFAM" id="SSF55811">
    <property type="entry name" value="Nudix"/>
    <property type="match status" value="1"/>
</dbReference>
<evidence type="ECO:0000256" key="8">
    <source>
        <dbReference type="SAM" id="MobiDB-lite"/>
    </source>
</evidence>
<protein>
    <recommendedName>
        <fullName evidence="4">GDP-mannose pyrophosphatase</fullName>
    </recommendedName>
    <alternativeName>
        <fullName evidence="6">GDP-mannose hydrolase</fullName>
    </alternativeName>
    <alternativeName>
        <fullName evidence="7">GDPMK</fullName>
    </alternativeName>
</protein>
<gene>
    <name evidence="10" type="primary">nudF_2</name>
    <name evidence="10" type="ORF">Pla163_24940</name>
</gene>
<feature type="domain" description="Nudix hydrolase" evidence="9">
    <location>
        <begin position="77"/>
        <end position="208"/>
    </location>
</feature>
<name>A0A518D1K8_9BACT</name>
<dbReference type="Gene3D" id="3.90.79.10">
    <property type="entry name" value="Nucleoside Triphosphate Pyrophosphohydrolase"/>
    <property type="match status" value="1"/>
</dbReference>
<dbReference type="InterPro" id="IPR015797">
    <property type="entry name" value="NUDIX_hydrolase-like_dom_sf"/>
</dbReference>
<evidence type="ECO:0000313" key="11">
    <source>
        <dbReference type="Proteomes" id="UP000319342"/>
    </source>
</evidence>
<proteinExistence type="inferred from homology"/>
<dbReference type="CDD" id="cd03424">
    <property type="entry name" value="NUDIX_ADPRase_Nudt5_UGPPase_Nudt14"/>
    <property type="match status" value="1"/>
</dbReference>
<comment type="similarity">
    <text evidence="3">Belongs to the Nudix hydrolase family. NudK subfamily.</text>
</comment>
<comment type="catalytic activity">
    <reaction evidence="1">
        <text>GDP-alpha-D-mannose + H2O = alpha-D-mannose 1-phosphate + GMP + 2 H(+)</text>
        <dbReference type="Rhea" id="RHEA:27978"/>
        <dbReference type="ChEBI" id="CHEBI:15377"/>
        <dbReference type="ChEBI" id="CHEBI:15378"/>
        <dbReference type="ChEBI" id="CHEBI:57527"/>
        <dbReference type="ChEBI" id="CHEBI:58115"/>
        <dbReference type="ChEBI" id="CHEBI:58409"/>
    </reaction>
</comment>
<dbReference type="Proteomes" id="UP000319342">
    <property type="component" value="Chromosome"/>
</dbReference>
<dbReference type="EMBL" id="CP036290">
    <property type="protein sequence ID" value="QDU85366.1"/>
    <property type="molecule type" value="Genomic_DNA"/>
</dbReference>
<dbReference type="PANTHER" id="PTHR11839">
    <property type="entry name" value="UDP/ADP-SUGAR PYROPHOSPHATASE"/>
    <property type="match status" value="1"/>
</dbReference>
<evidence type="ECO:0000256" key="1">
    <source>
        <dbReference type="ARBA" id="ARBA00000847"/>
    </source>
</evidence>
<comment type="cofactor">
    <cofactor evidence="2">
        <name>Mg(2+)</name>
        <dbReference type="ChEBI" id="CHEBI:18420"/>
    </cofactor>
</comment>
<dbReference type="PROSITE" id="PS00893">
    <property type="entry name" value="NUDIX_BOX"/>
    <property type="match status" value="1"/>
</dbReference>
<keyword evidence="11" id="KW-1185">Reference proteome</keyword>
<reference evidence="10 11" key="1">
    <citation type="submission" date="2019-02" db="EMBL/GenBank/DDBJ databases">
        <title>Deep-cultivation of Planctomycetes and their phenomic and genomic characterization uncovers novel biology.</title>
        <authorList>
            <person name="Wiegand S."/>
            <person name="Jogler M."/>
            <person name="Boedeker C."/>
            <person name="Pinto D."/>
            <person name="Vollmers J."/>
            <person name="Rivas-Marin E."/>
            <person name="Kohn T."/>
            <person name="Peeters S.H."/>
            <person name="Heuer A."/>
            <person name="Rast P."/>
            <person name="Oberbeckmann S."/>
            <person name="Bunk B."/>
            <person name="Jeske O."/>
            <person name="Meyerdierks A."/>
            <person name="Storesund J.E."/>
            <person name="Kallscheuer N."/>
            <person name="Luecker S."/>
            <person name="Lage O.M."/>
            <person name="Pohl T."/>
            <person name="Merkel B.J."/>
            <person name="Hornburger P."/>
            <person name="Mueller R.-W."/>
            <person name="Bruemmer F."/>
            <person name="Labrenz M."/>
            <person name="Spormann A.M."/>
            <person name="Op den Camp H."/>
            <person name="Overmann J."/>
            <person name="Amann R."/>
            <person name="Jetten M.S.M."/>
            <person name="Mascher T."/>
            <person name="Medema M.H."/>
            <person name="Devos D.P."/>
            <person name="Kaster A.-K."/>
            <person name="Ovreas L."/>
            <person name="Rohde M."/>
            <person name="Galperin M.Y."/>
            <person name="Jogler C."/>
        </authorList>
    </citation>
    <scope>NUCLEOTIDE SEQUENCE [LARGE SCALE GENOMIC DNA]</scope>
    <source>
        <strain evidence="10 11">Pla163</strain>
    </source>
</reference>
<dbReference type="AlphaFoldDB" id="A0A518D1K8"/>